<dbReference type="Proteomes" id="UP000501534">
    <property type="component" value="Chromosome"/>
</dbReference>
<reference evidence="2 3" key="1">
    <citation type="submission" date="2020-04" db="EMBL/GenBank/DDBJ databases">
        <title>Usitatibacter rugosus gen. nov., sp. nov. and Usitatibacter palustris sp. nov., novel members of Usitatibacteraceae fam. nov. within the order Nitrosomonadales isolated from soil.</title>
        <authorList>
            <person name="Huber K.J."/>
            <person name="Neumann-Schaal M."/>
            <person name="Geppert A."/>
            <person name="Luckner M."/>
            <person name="Wanner G."/>
            <person name="Overmann J."/>
        </authorList>
    </citation>
    <scope>NUCLEOTIDE SEQUENCE [LARGE SCALE GENOMIC DNA]</scope>
    <source>
        <strain evidence="2 3">0125_3</strain>
    </source>
</reference>
<dbReference type="InterPro" id="IPR021218">
    <property type="entry name" value="DUF2784"/>
</dbReference>
<evidence type="ECO:0008006" key="4">
    <source>
        <dbReference type="Google" id="ProtNLM"/>
    </source>
</evidence>
<keyword evidence="1" id="KW-0472">Membrane</keyword>
<accession>A0A6M4GZV9</accession>
<evidence type="ECO:0000313" key="2">
    <source>
        <dbReference type="EMBL" id="QJR12779.1"/>
    </source>
</evidence>
<sequence>MSPAADFILVVHALFVLFVVGGLPAIWLGAALGKPWARNFAFRASHLAAIAFVAAESLVGQACPLTIWEDSLRGVSDERGFVARWIHSWLFWSAPPWVFTSVYVAFAAAVAWTWWRFPPRRSGREA</sequence>
<dbReference type="KEGG" id="uru:DSM104443_03872"/>
<name>A0A6M4GZV9_9PROT</name>
<proteinExistence type="predicted"/>
<evidence type="ECO:0000256" key="1">
    <source>
        <dbReference type="SAM" id="Phobius"/>
    </source>
</evidence>
<dbReference type="AlphaFoldDB" id="A0A6M4GZV9"/>
<feature type="transmembrane region" description="Helical" evidence="1">
    <location>
        <begin position="7"/>
        <end position="27"/>
    </location>
</feature>
<dbReference type="EMBL" id="CP053069">
    <property type="protein sequence ID" value="QJR12779.1"/>
    <property type="molecule type" value="Genomic_DNA"/>
</dbReference>
<protein>
    <recommendedName>
        <fullName evidence="4">DUF2784 domain-containing protein</fullName>
    </recommendedName>
</protein>
<evidence type="ECO:0000313" key="3">
    <source>
        <dbReference type="Proteomes" id="UP000501534"/>
    </source>
</evidence>
<keyword evidence="3" id="KW-1185">Reference proteome</keyword>
<keyword evidence="1" id="KW-1133">Transmembrane helix</keyword>
<gene>
    <name evidence="2" type="ORF">DSM104443_03872</name>
</gene>
<feature type="transmembrane region" description="Helical" evidence="1">
    <location>
        <begin position="89"/>
        <end position="115"/>
    </location>
</feature>
<keyword evidence="1" id="KW-0812">Transmembrane</keyword>
<dbReference type="RefSeq" id="WP_171095277.1">
    <property type="nucleotide sequence ID" value="NZ_CP053069.1"/>
</dbReference>
<organism evidence="2 3">
    <name type="scientific">Usitatibacter rugosus</name>
    <dbReference type="NCBI Taxonomy" id="2732067"/>
    <lineage>
        <taxon>Bacteria</taxon>
        <taxon>Pseudomonadati</taxon>
        <taxon>Pseudomonadota</taxon>
        <taxon>Betaproteobacteria</taxon>
        <taxon>Nitrosomonadales</taxon>
        <taxon>Usitatibacteraceae</taxon>
        <taxon>Usitatibacter</taxon>
    </lineage>
</organism>
<dbReference type="Pfam" id="PF10861">
    <property type="entry name" value="DUF2784"/>
    <property type="match status" value="1"/>
</dbReference>